<evidence type="ECO:0000256" key="2">
    <source>
        <dbReference type="ARBA" id="ARBA00023125"/>
    </source>
</evidence>
<dbReference type="InterPro" id="IPR018062">
    <property type="entry name" value="HTH_AraC-typ_CS"/>
</dbReference>
<evidence type="ECO:0000256" key="3">
    <source>
        <dbReference type="ARBA" id="ARBA00023163"/>
    </source>
</evidence>
<dbReference type="Pfam" id="PF12833">
    <property type="entry name" value="HTH_18"/>
    <property type="match status" value="1"/>
</dbReference>
<dbReference type="PROSITE" id="PS00041">
    <property type="entry name" value="HTH_ARAC_FAMILY_1"/>
    <property type="match status" value="1"/>
</dbReference>
<keyword evidence="2" id="KW-0238">DNA-binding</keyword>
<dbReference type="EMBL" id="JBHLTN010000007">
    <property type="protein sequence ID" value="MFC0591741.1"/>
    <property type="molecule type" value="Genomic_DNA"/>
</dbReference>
<organism evidence="6 7">
    <name type="scientific">Ottowia pentelensis</name>
    <dbReference type="NCBI Taxonomy" id="511108"/>
    <lineage>
        <taxon>Bacteria</taxon>
        <taxon>Pseudomonadati</taxon>
        <taxon>Pseudomonadota</taxon>
        <taxon>Betaproteobacteria</taxon>
        <taxon>Burkholderiales</taxon>
        <taxon>Comamonadaceae</taxon>
        <taxon>Ottowia</taxon>
    </lineage>
</organism>
<reference evidence="6 7" key="1">
    <citation type="submission" date="2024-09" db="EMBL/GenBank/DDBJ databases">
        <authorList>
            <person name="Sun Q."/>
            <person name="Mori K."/>
        </authorList>
    </citation>
    <scope>NUCLEOTIDE SEQUENCE [LARGE SCALE GENOMIC DNA]</scope>
    <source>
        <strain evidence="6 7">NCAIM B.02336</strain>
    </source>
</reference>
<keyword evidence="1" id="KW-0805">Transcription regulation</keyword>
<dbReference type="PANTHER" id="PTHR11019:SF159">
    <property type="entry name" value="TRANSCRIPTIONAL REGULATOR-RELATED"/>
    <property type="match status" value="1"/>
</dbReference>
<dbReference type="InterPro" id="IPR032783">
    <property type="entry name" value="AraC_lig"/>
</dbReference>
<evidence type="ECO:0000256" key="1">
    <source>
        <dbReference type="ARBA" id="ARBA00023015"/>
    </source>
</evidence>
<dbReference type="SMART" id="SM00342">
    <property type="entry name" value="HTH_ARAC"/>
    <property type="match status" value="1"/>
</dbReference>
<dbReference type="Pfam" id="PF12852">
    <property type="entry name" value="Cupin_6"/>
    <property type="match status" value="1"/>
</dbReference>
<name>A0ABV6PPH6_9BURK</name>
<feature type="region of interest" description="Disordered" evidence="4">
    <location>
        <begin position="312"/>
        <end position="331"/>
    </location>
</feature>
<protein>
    <submittedName>
        <fullName evidence="6">Cupin domain-containing protein</fullName>
    </submittedName>
</protein>
<dbReference type="InterPro" id="IPR018060">
    <property type="entry name" value="HTH_AraC"/>
</dbReference>
<evidence type="ECO:0000313" key="7">
    <source>
        <dbReference type="Proteomes" id="UP001589834"/>
    </source>
</evidence>
<proteinExistence type="predicted"/>
<comment type="caution">
    <text evidence="6">The sequence shown here is derived from an EMBL/GenBank/DDBJ whole genome shotgun (WGS) entry which is preliminary data.</text>
</comment>
<dbReference type="PROSITE" id="PS01124">
    <property type="entry name" value="HTH_ARAC_FAMILY_2"/>
    <property type="match status" value="1"/>
</dbReference>
<dbReference type="Proteomes" id="UP001589834">
    <property type="component" value="Unassembled WGS sequence"/>
</dbReference>
<dbReference type="RefSeq" id="WP_377480179.1">
    <property type="nucleotide sequence ID" value="NZ_JBHLTN010000007.1"/>
</dbReference>
<dbReference type="InterPro" id="IPR009057">
    <property type="entry name" value="Homeodomain-like_sf"/>
</dbReference>
<accession>A0ABV6PPH6</accession>
<keyword evidence="3" id="KW-0804">Transcription</keyword>
<evidence type="ECO:0000259" key="5">
    <source>
        <dbReference type="PROSITE" id="PS01124"/>
    </source>
</evidence>
<feature type="domain" description="HTH araC/xylS-type" evidence="5">
    <location>
        <begin position="217"/>
        <end position="315"/>
    </location>
</feature>
<evidence type="ECO:0000313" key="6">
    <source>
        <dbReference type="EMBL" id="MFC0591741.1"/>
    </source>
</evidence>
<sequence>MSRDLLSDVLTLVRLTGALIFQFDVKGPWGVAGEPLLEKFAPLLPPGTSNVIAFHVVLEGECWIRHAARDWFAVHAGQVAVISHGGRHELGDQPGRPSLPFEAMLGGRPLLAARHLQFDTGPGGTSKVLCGFLGCDRRAFEPLCGSLPPVFQVDLGERMQTLVPYAVANALDDSPGAEGLRGRLAELLFLGALRIYLRELPANASGWLAGVRDPVIGRAMQAMHAAPQRHWTLDELAAAAASSRSAVAARFSEVLDESPMRYLTRLRMAVAARLLTDSHKSLAAIAEEVGYESPAAFQRAFKREFAMPPAAWRRNATETTPRAEPQAGLVG</sequence>
<gene>
    <name evidence="6" type="ORF">ACFFGG_04145</name>
</gene>
<dbReference type="SUPFAM" id="SSF46689">
    <property type="entry name" value="Homeodomain-like"/>
    <property type="match status" value="2"/>
</dbReference>
<evidence type="ECO:0000256" key="4">
    <source>
        <dbReference type="SAM" id="MobiDB-lite"/>
    </source>
</evidence>
<dbReference type="PANTHER" id="PTHR11019">
    <property type="entry name" value="HTH-TYPE TRANSCRIPTIONAL REGULATOR NIMR"/>
    <property type="match status" value="1"/>
</dbReference>
<dbReference type="Gene3D" id="1.10.10.60">
    <property type="entry name" value="Homeodomain-like"/>
    <property type="match status" value="2"/>
</dbReference>
<keyword evidence="7" id="KW-1185">Reference proteome</keyword>